<evidence type="ECO:0000313" key="3">
    <source>
        <dbReference type="Proteomes" id="UP000230778"/>
    </source>
</evidence>
<proteinExistence type="predicted"/>
<evidence type="ECO:0000259" key="1">
    <source>
        <dbReference type="PROSITE" id="PS51462"/>
    </source>
</evidence>
<gene>
    <name evidence="2" type="ORF">COW72_00995</name>
</gene>
<dbReference type="SUPFAM" id="SSF55811">
    <property type="entry name" value="Nudix"/>
    <property type="match status" value="1"/>
</dbReference>
<evidence type="ECO:0000313" key="2">
    <source>
        <dbReference type="EMBL" id="PIQ07254.1"/>
    </source>
</evidence>
<dbReference type="Pfam" id="PF00293">
    <property type="entry name" value="NUDIX"/>
    <property type="match status" value="1"/>
</dbReference>
<organism evidence="2 3">
    <name type="scientific">Candidatus Nealsonbacteria bacterium CG18_big_fil_WC_8_21_14_2_50_37_10</name>
    <dbReference type="NCBI Taxonomy" id="1974717"/>
    <lineage>
        <taxon>Bacteria</taxon>
        <taxon>Candidatus Nealsoniibacteriota</taxon>
    </lineage>
</organism>
<name>A0A2H0FKQ0_9BACT</name>
<dbReference type="Proteomes" id="UP000230778">
    <property type="component" value="Unassembled WGS sequence"/>
</dbReference>
<feature type="domain" description="Nudix hydrolase" evidence="1">
    <location>
        <begin position="6"/>
        <end position="138"/>
    </location>
</feature>
<dbReference type="Gene3D" id="3.90.79.10">
    <property type="entry name" value="Nucleoside Triphosphate Pyrophosphohydrolase"/>
    <property type="match status" value="1"/>
</dbReference>
<dbReference type="PROSITE" id="PS51462">
    <property type="entry name" value="NUDIX"/>
    <property type="match status" value="1"/>
</dbReference>
<reference evidence="2 3" key="1">
    <citation type="submission" date="2017-09" db="EMBL/GenBank/DDBJ databases">
        <title>Depth-based differentiation of microbial function through sediment-hosted aquifers and enrichment of novel symbionts in the deep terrestrial subsurface.</title>
        <authorList>
            <person name="Probst A.J."/>
            <person name="Ladd B."/>
            <person name="Jarett J.K."/>
            <person name="Geller-Mcgrath D.E."/>
            <person name="Sieber C.M."/>
            <person name="Emerson J.B."/>
            <person name="Anantharaman K."/>
            <person name="Thomas B.C."/>
            <person name="Malmstrom R."/>
            <person name="Stieglmeier M."/>
            <person name="Klingl A."/>
            <person name="Woyke T."/>
            <person name="Ryan C.M."/>
            <person name="Banfield J.F."/>
        </authorList>
    </citation>
    <scope>NUCLEOTIDE SEQUENCE [LARGE SCALE GENOMIC DNA]</scope>
    <source>
        <strain evidence="2">CG18_big_fil_WC_8_21_14_2_50_37_10</strain>
    </source>
</reference>
<sequence length="143" mass="17177">MKKEYATFLASFKLILKNGKKLLILRESATGFLDLPGGRIEKNETRLPIKELFKREINEELGESVKYEILKPAFQYRRYDKFRKIYALMNAYEGRYLSGNIKLSSEHDKYEWVDPRRYNLKKQKFNNPEERAAFEAYFNNFKK</sequence>
<comment type="caution">
    <text evidence="2">The sequence shown here is derived from an EMBL/GenBank/DDBJ whole genome shotgun (WGS) entry which is preliminary data.</text>
</comment>
<accession>A0A2H0FKQ0</accession>
<protein>
    <recommendedName>
        <fullName evidence="1">Nudix hydrolase domain-containing protein</fullName>
    </recommendedName>
</protein>
<dbReference type="InterPro" id="IPR000086">
    <property type="entry name" value="NUDIX_hydrolase_dom"/>
</dbReference>
<dbReference type="InterPro" id="IPR015797">
    <property type="entry name" value="NUDIX_hydrolase-like_dom_sf"/>
</dbReference>
<dbReference type="AlphaFoldDB" id="A0A2H0FKQ0"/>
<dbReference type="EMBL" id="PCUC01000052">
    <property type="protein sequence ID" value="PIQ07254.1"/>
    <property type="molecule type" value="Genomic_DNA"/>
</dbReference>